<reference evidence="4 5" key="1">
    <citation type="submission" date="2024-04" db="EMBL/GenBank/DDBJ databases">
        <authorList>
            <person name="Fracassetti M."/>
        </authorList>
    </citation>
    <scope>NUCLEOTIDE SEQUENCE [LARGE SCALE GENOMIC DNA]</scope>
</reference>
<dbReference type="Proteomes" id="UP001497516">
    <property type="component" value="Chromosome 8"/>
</dbReference>
<evidence type="ECO:0000259" key="3">
    <source>
        <dbReference type="Pfam" id="PF23598"/>
    </source>
</evidence>
<dbReference type="Gene3D" id="3.80.10.10">
    <property type="entry name" value="Ribonuclease Inhibitor"/>
    <property type="match status" value="2"/>
</dbReference>
<dbReference type="AlphaFoldDB" id="A0AAV2GFX7"/>
<evidence type="ECO:0000256" key="1">
    <source>
        <dbReference type="ARBA" id="ARBA00022737"/>
    </source>
</evidence>
<keyword evidence="1" id="KW-0677">Repeat</keyword>
<organism evidence="4 5">
    <name type="scientific">Linum trigynum</name>
    <dbReference type="NCBI Taxonomy" id="586398"/>
    <lineage>
        <taxon>Eukaryota</taxon>
        <taxon>Viridiplantae</taxon>
        <taxon>Streptophyta</taxon>
        <taxon>Embryophyta</taxon>
        <taxon>Tracheophyta</taxon>
        <taxon>Spermatophyta</taxon>
        <taxon>Magnoliopsida</taxon>
        <taxon>eudicotyledons</taxon>
        <taxon>Gunneridae</taxon>
        <taxon>Pentapetalae</taxon>
        <taxon>rosids</taxon>
        <taxon>fabids</taxon>
        <taxon>Malpighiales</taxon>
        <taxon>Linaceae</taxon>
        <taxon>Linum</taxon>
    </lineage>
</organism>
<dbReference type="GO" id="GO:0006952">
    <property type="term" value="P:defense response"/>
    <property type="evidence" value="ECO:0007669"/>
    <property type="project" value="UniProtKB-KW"/>
</dbReference>
<sequence length="245" mass="27582">MDNLKALVITNHGILPAELTNFPLLSSLSNLKKIRLEKVSIPPCGFTSTRFEKLEKISLVLCHISQALTSSSNLVISEALPNLMEINIDYCNDLVELPPEIGQLAEMKRLRITNCHNLTALPREIGGLVNLEELRISSCIEIAELPDSIGNLHKLSSLDISECADIKRLPEQIRELQNLRRIQMMGCSKDFELPESILNLEHLEEVKCDEETAGVWQPFVGFLENLTIKVNKEDINLNWLNGGRF</sequence>
<dbReference type="EMBL" id="OZ034821">
    <property type="protein sequence ID" value="CAL1408748.1"/>
    <property type="molecule type" value="Genomic_DNA"/>
</dbReference>
<evidence type="ECO:0000313" key="4">
    <source>
        <dbReference type="EMBL" id="CAL1408748.1"/>
    </source>
</evidence>
<dbReference type="PANTHER" id="PTHR36766:SF3">
    <property type="entry name" value="RPW8 DOMAIN-CONTAINING PROTEIN"/>
    <property type="match status" value="1"/>
</dbReference>
<dbReference type="Pfam" id="PF23598">
    <property type="entry name" value="LRR_14"/>
    <property type="match status" value="1"/>
</dbReference>
<keyword evidence="2" id="KW-0611">Plant defense</keyword>
<dbReference type="InterPro" id="IPR032675">
    <property type="entry name" value="LRR_dom_sf"/>
</dbReference>
<dbReference type="InterPro" id="IPR055414">
    <property type="entry name" value="LRR_R13L4/SHOC2-like"/>
</dbReference>
<proteinExistence type="predicted"/>
<name>A0AAV2GFX7_9ROSI</name>
<gene>
    <name evidence="4" type="ORF">LTRI10_LOCUS48316</name>
</gene>
<evidence type="ECO:0000313" key="5">
    <source>
        <dbReference type="Proteomes" id="UP001497516"/>
    </source>
</evidence>
<accession>A0AAV2GFX7</accession>
<protein>
    <recommendedName>
        <fullName evidence="3">Disease resistance R13L4/SHOC-2-like LRR domain-containing protein</fullName>
    </recommendedName>
</protein>
<keyword evidence="5" id="KW-1185">Reference proteome</keyword>
<dbReference type="SUPFAM" id="SSF52047">
    <property type="entry name" value="RNI-like"/>
    <property type="match status" value="1"/>
</dbReference>
<evidence type="ECO:0000256" key="2">
    <source>
        <dbReference type="ARBA" id="ARBA00022821"/>
    </source>
</evidence>
<dbReference type="PANTHER" id="PTHR36766">
    <property type="entry name" value="PLANT BROAD-SPECTRUM MILDEW RESISTANCE PROTEIN RPW8"/>
    <property type="match status" value="1"/>
</dbReference>
<feature type="domain" description="Disease resistance R13L4/SHOC-2-like LRR" evidence="3">
    <location>
        <begin position="141"/>
        <end position="211"/>
    </location>
</feature>